<dbReference type="InterPro" id="IPR017972">
    <property type="entry name" value="Cyt_P450_CS"/>
</dbReference>
<reference evidence="15" key="1">
    <citation type="journal article" date="2011" name="Genome Res.">
        <title>Phylogeny-wide analysis of social amoeba genomes highlights ancient origins for complex intercellular communication.</title>
        <authorList>
            <person name="Heidel A.J."/>
            <person name="Lawal H.M."/>
            <person name="Felder M."/>
            <person name="Schilde C."/>
            <person name="Helps N.R."/>
            <person name="Tunggal B."/>
            <person name="Rivero F."/>
            <person name="John U."/>
            <person name="Schleicher M."/>
            <person name="Eichinger L."/>
            <person name="Platzer M."/>
            <person name="Noegel A.A."/>
            <person name="Schaap P."/>
            <person name="Gloeckner G."/>
        </authorList>
    </citation>
    <scope>NUCLEOTIDE SEQUENCE [LARGE SCALE GENOMIC DNA]</scope>
    <source>
        <strain evidence="15">SH3</strain>
    </source>
</reference>
<evidence type="ECO:0000313" key="15">
    <source>
        <dbReference type="Proteomes" id="UP000007797"/>
    </source>
</evidence>
<evidence type="ECO:0000256" key="13">
    <source>
        <dbReference type="RuleBase" id="RU000461"/>
    </source>
</evidence>
<evidence type="ECO:0000256" key="9">
    <source>
        <dbReference type="ARBA" id="ARBA00023004"/>
    </source>
</evidence>
<dbReference type="OMA" id="HVWFGSN"/>
<keyword evidence="10 13" id="KW-0503">Monooxygenase</keyword>
<evidence type="ECO:0000256" key="3">
    <source>
        <dbReference type="ARBA" id="ARBA00010617"/>
    </source>
</evidence>
<dbReference type="CDD" id="cd20617">
    <property type="entry name" value="CYP1_2-like"/>
    <property type="match status" value="1"/>
</dbReference>
<dbReference type="PANTHER" id="PTHR24303:SF31">
    <property type="entry name" value="CYTOCHROME P450 307A1-RELATED"/>
    <property type="match status" value="1"/>
</dbReference>
<dbReference type="PRINTS" id="PR00463">
    <property type="entry name" value="EP450I"/>
</dbReference>
<keyword evidence="4 12" id="KW-0349">Heme</keyword>
<dbReference type="GO" id="GO:0016020">
    <property type="term" value="C:membrane"/>
    <property type="evidence" value="ECO:0007669"/>
    <property type="project" value="UniProtKB-SubCell"/>
</dbReference>
<dbReference type="Pfam" id="PF00067">
    <property type="entry name" value="p450"/>
    <property type="match status" value="1"/>
</dbReference>
<comment type="subcellular location">
    <subcellularLocation>
        <location evidence="2">Membrane</location>
        <topology evidence="2">Single-pass membrane protein</topology>
    </subcellularLocation>
</comment>
<dbReference type="SUPFAM" id="SSF48264">
    <property type="entry name" value="Cytochrome P450"/>
    <property type="match status" value="1"/>
</dbReference>
<sequence length="481" mass="54808">MIYFILFIFALYLLLSFVNKNLIKKNGLNGPLALPLLGNLHNLGDLPHIGLQRLAQKYGNVYRIWMGDYFSIVVSDPKLLREVWVKNNSNFINRPKTPTFNIISKNFTNLAASDEETWSIVRPIVSGHFTKTKLKKSSTNHLVTEQTNQLIQKIQEFSKSGEIFMPRSYCKKYSMNIIFNILFNMQIPYDESTGEGTLGRLIVPIEKIFKRLASANPVDFVDLLVPFYFAYVSLFGTEVDELVKFTEVIYQDHLDKLDPQNPKDLLDTLLVDLSTKQKYKSQICIICIDFILAGTDTSASSIEWFMLFMANNPTIQQKVFNELESVIGQGNKVVGIDHQMQTPYLNAVIKEVLRIKPIAPMGLPRIAKESIQIDDLFIPKGTQLIQNIYSLHHDESYWGNPSTFMPERFLDQNHTEYYIPFSLGARNCVGKDLANTSIFSACANLISNFKFSSSNGQPIDDTDVFGLTIHPKLFGLKVEQR</sequence>
<evidence type="ECO:0000256" key="1">
    <source>
        <dbReference type="ARBA" id="ARBA00001971"/>
    </source>
</evidence>
<evidence type="ECO:0000256" key="12">
    <source>
        <dbReference type="PIRSR" id="PIRSR602401-1"/>
    </source>
</evidence>
<dbReference type="AlphaFoldDB" id="F4QA99"/>
<gene>
    <name evidence="14" type="primary">CYP520B1</name>
    <name evidence="14" type="ORF">DFA_10460</name>
</gene>
<evidence type="ECO:0000256" key="6">
    <source>
        <dbReference type="ARBA" id="ARBA00022723"/>
    </source>
</evidence>
<dbReference type="GeneID" id="14867153"/>
<dbReference type="GO" id="GO:0004497">
    <property type="term" value="F:monooxygenase activity"/>
    <property type="evidence" value="ECO:0007669"/>
    <property type="project" value="UniProtKB-KW"/>
</dbReference>
<dbReference type="Gene3D" id="1.10.630.10">
    <property type="entry name" value="Cytochrome P450"/>
    <property type="match status" value="1"/>
</dbReference>
<keyword evidence="5" id="KW-0812">Transmembrane</keyword>
<dbReference type="GO" id="GO:0020037">
    <property type="term" value="F:heme binding"/>
    <property type="evidence" value="ECO:0007669"/>
    <property type="project" value="InterPro"/>
</dbReference>
<keyword evidence="8 13" id="KW-0560">Oxidoreductase</keyword>
<comment type="cofactor">
    <cofactor evidence="1 12">
        <name>heme</name>
        <dbReference type="ChEBI" id="CHEBI:30413"/>
    </cofactor>
</comment>
<evidence type="ECO:0000256" key="8">
    <source>
        <dbReference type="ARBA" id="ARBA00023002"/>
    </source>
</evidence>
<dbReference type="FunFam" id="1.10.630.10:FF:000068">
    <property type="entry name" value="Probable cytochrome P450 508A2"/>
    <property type="match status" value="1"/>
</dbReference>
<keyword evidence="7" id="KW-1133">Transmembrane helix</keyword>
<organism evidence="14 15">
    <name type="scientific">Cavenderia fasciculata</name>
    <name type="common">Slime mold</name>
    <name type="synonym">Dictyostelium fasciculatum</name>
    <dbReference type="NCBI Taxonomy" id="261658"/>
    <lineage>
        <taxon>Eukaryota</taxon>
        <taxon>Amoebozoa</taxon>
        <taxon>Evosea</taxon>
        <taxon>Eumycetozoa</taxon>
        <taxon>Dictyostelia</taxon>
        <taxon>Acytosteliales</taxon>
        <taxon>Cavenderiaceae</taxon>
        <taxon>Cavenderia</taxon>
    </lineage>
</organism>
<evidence type="ECO:0000256" key="4">
    <source>
        <dbReference type="ARBA" id="ARBA00022617"/>
    </source>
</evidence>
<evidence type="ECO:0000256" key="5">
    <source>
        <dbReference type="ARBA" id="ARBA00022692"/>
    </source>
</evidence>
<keyword evidence="6 12" id="KW-0479">Metal-binding</keyword>
<keyword evidence="15" id="KW-1185">Reference proteome</keyword>
<dbReference type="KEGG" id="dfa:DFA_10460"/>
<dbReference type="InterPro" id="IPR001128">
    <property type="entry name" value="Cyt_P450"/>
</dbReference>
<dbReference type="InterPro" id="IPR036396">
    <property type="entry name" value="Cyt_P450_sf"/>
</dbReference>
<dbReference type="GO" id="GO:0016705">
    <property type="term" value="F:oxidoreductase activity, acting on paired donors, with incorporation or reduction of molecular oxygen"/>
    <property type="evidence" value="ECO:0007669"/>
    <property type="project" value="InterPro"/>
</dbReference>
<dbReference type="PRINTS" id="PR00385">
    <property type="entry name" value="P450"/>
</dbReference>
<dbReference type="GO" id="GO:0005506">
    <property type="term" value="F:iron ion binding"/>
    <property type="evidence" value="ECO:0007669"/>
    <property type="project" value="InterPro"/>
</dbReference>
<dbReference type="OrthoDB" id="1055148at2759"/>
<evidence type="ECO:0000256" key="10">
    <source>
        <dbReference type="ARBA" id="ARBA00023033"/>
    </source>
</evidence>
<proteinExistence type="inferred from homology"/>
<evidence type="ECO:0000256" key="11">
    <source>
        <dbReference type="ARBA" id="ARBA00023136"/>
    </source>
</evidence>
<evidence type="ECO:0000256" key="7">
    <source>
        <dbReference type="ARBA" id="ARBA00022989"/>
    </source>
</evidence>
<dbReference type="PANTHER" id="PTHR24303">
    <property type="entry name" value="HEME-BINDING MONOOXYGENASE FAMILY"/>
    <property type="match status" value="1"/>
</dbReference>
<feature type="binding site" description="axial binding residue" evidence="12">
    <location>
        <position position="428"/>
    </location>
    <ligand>
        <name>heme</name>
        <dbReference type="ChEBI" id="CHEBI:30413"/>
    </ligand>
    <ligandPart>
        <name>Fe</name>
        <dbReference type="ChEBI" id="CHEBI:18248"/>
    </ligandPart>
</feature>
<evidence type="ECO:0000256" key="2">
    <source>
        <dbReference type="ARBA" id="ARBA00004167"/>
    </source>
</evidence>
<protein>
    <submittedName>
        <fullName evidence="14">Cytochrome P450 family protein</fullName>
    </submittedName>
</protein>
<keyword evidence="9 12" id="KW-0408">Iron</keyword>
<dbReference type="EMBL" id="GL883026">
    <property type="protein sequence ID" value="EGG15618.1"/>
    <property type="molecule type" value="Genomic_DNA"/>
</dbReference>
<keyword evidence="11" id="KW-0472">Membrane</keyword>
<evidence type="ECO:0000313" key="14">
    <source>
        <dbReference type="EMBL" id="EGG15618.1"/>
    </source>
</evidence>
<name>F4QA99_CACFS</name>
<dbReference type="RefSeq" id="XP_004354360.1">
    <property type="nucleotide sequence ID" value="XM_004354308.1"/>
</dbReference>
<dbReference type="InterPro" id="IPR002401">
    <property type="entry name" value="Cyt_P450_E_grp-I"/>
</dbReference>
<comment type="similarity">
    <text evidence="3 13">Belongs to the cytochrome P450 family.</text>
</comment>
<dbReference type="STRING" id="1054147.F4QA99"/>
<dbReference type="Proteomes" id="UP000007797">
    <property type="component" value="Unassembled WGS sequence"/>
</dbReference>
<dbReference type="PROSITE" id="PS00086">
    <property type="entry name" value="CYTOCHROME_P450"/>
    <property type="match status" value="1"/>
</dbReference>
<accession>F4QA99</accession>